<dbReference type="GO" id="GO:0003676">
    <property type="term" value="F:nucleic acid binding"/>
    <property type="evidence" value="ECO:0007669"/>
    <property type="project" value="InterPro"/>
</dbReference>
<dbReference type="InterPro" id="IPR013520">
    <property type="entry name" value="Ribonucl_H"/>
</dbReference>
<sequence length="457" mass="53394">MEYQYYADKYYDFGLKPTCLSYLKTKFNISEQNPEKAPCHSWRRWQVKRPLKEEINNLPWNFANGVGTVLGLFHRCIDIDNCNDDNILKDALIVLGLPENYEWAVKTPNGYHIHLWADYTLPFITNKELNEGVLSLNPNLEYKNKLSRIELRWANHAVLPPTKLNGKSYHFMFVDFPSKGPSYISLYNTFRYITKFCGSYERYSDCEIGTYQLKKLLFECTSNSQSYNPDLVIYDASSEEKQILYEGTGVRSYSESAPLFIDIETNGLIKDYLDYNSYPNIIQISYCFGLSSEITSHYIKHDNISLSKEIQSLTGITEENLLKEGVDFNYALLMLTSSRRNENIPIVCHNTDFDIGVLDIEHLRMVGRLSKKYNSYRSENPFRNGCQIYCTMKKFSQLFGGKYPKLYEMYEQLFKEDAPKNLHNAKIDVEILRDCFYLMNLYGYIKFDEHKGLIENA</sequence>
<dbReference type="Proteomes" id="UP000305848">
    <property type="component" value="Unassembled WGS sequence"/>
</dbReference>
<dbReference type="InterPro" id="IPR012337">
    <property type="entry name" value="RNaseH-like_sf"/>
</dbReference>
<dbReference type="EMBL" id="SZQL01000021">
    <property type="protein sequence ID" value="TKK65445.1"/>
    <property type="molecule type" value="Genomic_DNA"/>
</dbReference>
<accession>A0A4U3KSJ9</accession>
<dbReference type="SMART" id="SM00479">
    <property type="entry name" value="EXOIII"/>
    <property type="match status" value="1"/>
</dbReference>
<dbReference type="OrthoDB" id="9773582at2"/>
<dbReference type="Gene3D" id="3.30.420.10">
    <property type="entry name" value="Ribonuclease H-like superfamily/Ribonuclease H"/>
    <property type="match status" value="1"/>
</dbReference>
<protein>
    <recommendedName>
        <fullName evidence="1">Exonuclease domain-containing protein</fullName>
    </recommendedName>
</protein>
<keyword evidence="3" id="KW-1185">Reference proteome</keyword>
<gene>
    <name evidence="2" type="ORF">FC093_20270</name>
</gene>
<dbReference type="SUPFAM" id="SSF53098">
    <property type="entry name" value="Ribonuclease H-like"/>
    <property type="match status" value="1"/>
</dbReference>
<feature type="domain" description="Exonuclease" evidence="1">
    <location>
        <begin position="257"/>
        <end position="451"/>
    </location>
</feature>
<dbReference type="GO" id="GO:0004527">
    <property type="term" value="F:exonuclease activity"/>
    <property type="evidence" value="ECO:0007669"/>
    <property type="project" value="UniProtKB-ARBA"/>
</dbReference>
<evidence type="ECO:0000313" key="2">
    <source>
        <dbReference type="EMBL" id="TKK65445.1"/>
    </source>
</evidence>
<dbReference type="CDD" id="cd06127">
    <property type="entry name" value="DEDDh"/>
    <property type="match status" value="1"/>
</dbReference>
<dbReference type="RefSeq" id="WP_137263643.1">
    <property type="nucleotide sequence ID" value="NZ_SZQL01000021.1"/>
</dbReference>
<evidence type="ECO:0000259" key="1">
    <source>
        <dbReference type="SMART" id="SM00479"/>
    </source>
</evidence>
<dbReference type="GO" id="GO:0006259">
    <property type="term" value="P:DNA metabolic process"/>
    <property type="evidence" value="ECO:0007669"/>
    <property type="project" value="UniProtKB-ARBA"/>
</dbReference>
<dbReference type="AlphaFoldDB" id="A0A4U3KSJ9"/>
<dbReference type="InterPro" id="IPR036397">
    <property type="entry name" value="RNaseH_sf"/>
</dbReference>
<reference evidence="2 3" key="1">
    <citation type="submission" date="2019-05" db="EMBL/GenBank/DDBJ databases">
        <title>Panacibacter sp. strain 17mud1-8 Genome sequencing and assembly.</title>
        <authorList>
            <person name="Chhetri G."/>
        </authorList>
    </citation>
    <scope>NUCLEOTIDE SEQUENCE [LARGE SCALE GENOMIC DNA]</scope>
    <source>
        <strain evidence="2 3">17mud1-8</strain>
    </source>
</reference>
<comment type="caution">
    <text evidence="2">The sequence shown here is derived from an EMBL/GenBank/DDBJ whole genome shotgun (WGS) entry which is preliminary data.</text>
</comment>
<proteinExistence type="predicted"/>
<name>A0A4U3KSJ9_9BACT</name>
<organism evidence="2 3">
    <name type="scientific">Ilyomonas limi</name>
    <dbReference type="NCBI Taxonomy" id="2575867"/>
    <lineage>
        <taxon>Bacteria</taxon>
        <taxon>Pseudomonadati</taxon>
        <taxon>Bacteroidota</taxon>
        <taxon>Chitinophagia</taxon>
        <taxon>Chitinophagales</taxon>
        <taxon>Chitinophagaceae</taxon>
        <taxon>Ilyomonas</taxon>
    </lineage>
</organism>
<evidence type="ECO:0000313" key="3">
    <source>
        <dbReference type="Proteomes" id="UP000305848"/>
    </source>
</evidence>